<proteinExistence type="predicted"/>
<protein>
    <submittedName>
        <fullName evidence="1">Cofilin</fullName>
    </submittedName>
</protein>
<accession>A0ACC1LKG6</accession>
<reference evidence="1" key="1">
    <citation type="submission" date="2022-07" db="EMBL/GenBank/DDBJ databases">
        <title>Phylogenomic reconstructions and comparative analyses of Kickxellomycotina fungi.</title>
        <authorList>
            <person name="Reynolds N.K."/>
            <person name="Stajich J.E."/>
            <person name="Barry K."/>
            <person name="Grigoriev I.V."/>
            <person name="Crous P."/>
            <person name="Smith M.E."/>
        </authorList>
    </citation>
    <scope>NUCLEOTIDE SEQUENCE</scope>
    <source>
        <strain evidence="1">CBS 102833</strain>
    </source>
</reference>
<dbReference type="Proteomes" id="UP001140096">
    <property type="component" value="Unassembled WGS sequence"/>
</dbReference>
<organism evidence="1 2">
    <name type="scientific">Coemansia furcata</name>
    <dbReference type="NCBI Taxonomy" id="417177"/>
    <lineage>
        <taxon>Eukaryota</taxon>
        <taxon>Fungi</taxon>
        <taxon>Fungi incertae sedis</taxon>
        <taxon>Zoopagomycota</taxon>
        <taxon>Kickxellomycotina</taxon>
        <taxon>Kickxellomycetes</taxon>
        <taxon>Kickxellales</taxon>
        <taxon>Kickxellaceae</taxon>
        <taxon>Coemansia</taxon>
    </lineage>
</organism>
<evidence type="ECO:0000313" key="2">
    <source>
        <dbReference type="Proteomes" id="UP001140096"/>
    </source>
</evidence>
<keyword evidence="2" id="KW-1185">Reference proteome</keyword>
<evidence type="ECO:0000313" key="1">
    <source>
        <dbReference type="EMBL" id="KAJ2811336.1"/>
    </source>
</evidence>
<sequence>MSSGITVDDECRNAFQELKGTHDFKFVLYKISDDNKSIVVDTTSLGPYEDLEKVDAVEKDAKLAARKAAKEKLAQKPELENYEAFINLLPENECRYATYDFAYKKDGTERNKILFYSWSPDTAKIKNKMIYASSRDSLRKSLIGVALDVQATDLEEASYDASLEKVLRTAR</sequence>
<gene>
    <name evidence="1" type="primary">COF1</name>
    <name evidence="1" type="ORF">H4S07_002125</name>
</gene>
<name>A0ACC1LKG6_9FUNG</name>
<dbReference type="EMBL" id="JANBUP010000466">
    <property type="protein sequence ID" value="KAJ2811336.1"/>
    <property type="molecule type" value="Genomic_DNA"/>
</dbReference>
<comment type="caution">
    <text evidence="1">The sequence shown here is derived from an EMBL/GenBank/DDBJ whole genome shotgun (WGS) entry which is preliminary data.</text>
</comment>